<feature type="compositionally biased region" description="Low complexity" evidence="4">
    <location>
        <begin position="170"/>
        <end position="182"/>
    </location>
</feature>
<gene>
    <name evidence="6" type="primary">hsp30_1</name>
    <name evidence="6" type="ORF">LAWI1_G001444</name>
</gene>
<proteinExistence type="inferred from homology"/>
<protein>
    <submittedName>
        <fullName evidence="6">30 kDa heat shock protein</fullName>
    </submittedName>
</protein>
<comment type="similarity">
    <text evidence="2 3">Belongs to the small heat shock protein (HSP20) family.</text>
</comment>
<accession>A0A559MKI3</accession>
<feature type="region of interest" description="Disordered" evidence="4">
    <location>
        <begin position="127"/>
        <end position="197"/>
    </location>
</feature>
<evidence type="ECO:0000256" key="2">
    <source>
        <dbReference type="PROSITE-ProRule" id="PRU00285"/>
    </source>
</evidence>
<dbReference type="Gene3D" id="2.60.40.790">
    <property type="match status" value="1"/>
</dbReference>
<reference evidence="6 7" key="1">
    <citation type="submission" date="2018-05" db="EMBL/GenBank/DDBJ databases">
        <title>Genome sequencing and assembly of the regulated plant pathogen Lachnellula willkommii and related sister species for the development of diagnostic species identification markers.</title>
        <authorList>
            <person name="Giroux E."/>
            <person name="Bilodeau G."/>
        </authorList>
    </citation>
    <scope>NUCLEOTIDE SEQUENCE [LARGE SCALE GENOMIC DNA]</scope>
    <source>
        <strain evidence="6 7">CBS 172.35</strain>
    </source>
</reference>
<dbReference type="SUPFAM" id="SSF49764">
    <property type="entry name" value="HSP20-like chaperones"/>
    <property type="match status" value="1"/>
</dbReference>
<keyword evidence="7" id="KW-1185">Reference proteome</keyword>
<keyword evidence="1 6" id="KW-0346">Stress response</keyword>
<dbReference type="AlphaFoldDB" id="A0A559MKI3"/>
<organism evidence="6 7">
    <name type="scientific">Lachnellula willkommii</name>
    <dbReference type="NCBI Taxonomy" id="215461"/>
    <lineage>
        <taxon>Eukaryota</taxon>
        <taxon>Fungi</taxon>
        <taxon>Dikarya</taxon>
        <taxon>Ascomycota</taxon>
        <taxon>Pezizomycotina</taxon>
        <taxon>Leotiomycetes</taxon>
        <taxon>Helotiales</taxon>
        <taxon>Lachnaceae</taxon>
        <taxon>Lachnellula</taxon>
    </lineage>
</organism>
<sequence>MILPESSSRHSITLRSQIQLKSSSSQDSIYKSQTNSSNKELLRSINMPFFPQAYLSPEAGLFQILSELDQPQQKTCVRRQTPRTFTPKFDVTETTQAYELFGEVAGLEQQDLSIEFADAQTLIVKGKTERAPSTTQAQAPEATQPETTDASSEKSRSATVEDAEYDEADTPLATPASTAAETPSEEQKQAQTPKPKYWVAERRVGTFERSFSFSQRIDQDAVQASLHNGVLHVVVPKSQKSKKVAVSVN</sequence>
<dbReference type="InterPro" id="IPR002068">
    <property type="entry name" value="A-crystallin/Hsp20_dom"/>
</dbReference>
<evidence type="ECO:0000256" key="4">
    <source>
        <dbReference type="SAM" id="MobiDB-lite"/>
    </source>
</evidence>
<evidence type="ECO:0000313" key="6">
    <source>
        <dbReference type="EMBL" id="TVY93466.1"/>
    </source>
</evidence>
<evidence type="ECO:0000313" key="7">
    <source>
        <dbReference type="Proteomes" id="UP000315522"/>
    </source>
</evidence>
<evidence type="ECO:0000256" key="3">
    <source>
        <dbReference type="RuleBase" id="RU003616"/>
    </source>
</evidence>
<dbReference type="EMBL" id="QGML01000128">
    <property type="protein sequence ID" value="TVY93466.1"/>
    <property type="molecule type" value="Genomic_DNA"/>
</dbReference>
<dbReference type="PROSITE" id="PS01031">
    <property type="entry name" value="SHSP"/>
    <property type="match status" value="1"/>
</dbReference>
<dbReference type="Proteomes" id="UP000315522">
    <property type="component" value="Unassembled WGS sequence"/>
</dbReference>
<dbReference type="InterPro" id="IPR031107">
    <property type="entry name" value="Small_HSP"/>
</dbReference>
<dbReference type="Pfam" id="PF00011">
    <property type="entry name" value="HSP20"/>
    <property type="match status" value="1"/>
</dbReference>
<dbReference type="InterPro" id="IPR008978">
    <property type="entry name" value="HSP20-like_chaperone"/>
</dbReference>
<dbReference type="PANTHER" id="PTHR11527">
    <property type="entry name" value="HEAT-SHOCK PROTEIN 20 FAMILY MEMBER"/>
    <property type="match status" value="1"/>
</dbReference>
<comment type="caution">
    <text evidence="6">The sequence shown here is derived from an EMBL/GenBank/DDBJ whole genome shotgun (WGS) entry which is preliminary data.</text>
</comment>
<evidence type="ECO:0000259" key="5">
    <source>
        <dbReference type="PROSITE" id="PS01031"/>
    </source>
</evidence>
<dbReference type="CDD" id="cd06464">
    <property type="entry name" value="ACD_sHsps-like"/>
    <property type="match status" value="1"/>
</dbReference>
<name>A0A559MKI3_9HELO</name>
<feature type="domain" description="SHSP" evidence="5">
    <location>
        <begin position="80"/>
        <end position="249"/>
    </location>
</feature>
<evidence type="ECO:0000256" key="1">
    <source>
        <dbReference type="ARBA" id="ARBA00023016"/>
    </source>
</evidence>